<feature type="signal peptide" evidence="6">
    <location>
        <begin position="1"/>
        <end position="20"/>
    </location>
</feature>
<proteinExistence type="inferred from homology"/>
<evidence type="ECO:0000256" key="4">
    <source>
        <dbReference type="ARBA" id="ARBA00022512"/>
    </source>
</evidence>
<comment type="caution">
    <text evidence="7">The sequence shown here is derived from an EMBL/GenBank/DDBJ whole genome shotgun (WGS) entry which is preliminary data.</text>
</comment>
<dbReference type="InterPro" id="IPR004963">
    <property type="entry name" value="PAE/NOTUM"/>
</dbReference>
<gene>
    <name evidence="7" type="ORF">KIW84_070655</name>
</gene>
<keyword evidence="4 6" id="KW-0134">Cell wall</keyword>
<dbReference type="EMBL" id="JAMSHJ010000007">
    <property type="protein sequence ID" value="KAI5383327.1"/>
    <property type="molecule type" value="Genomic_DNA"/>
</dbReference>
<dbReference type="AlphaFoldDB" id="A0A9D4VH99"/>
<dbReference type="Pfam" id="PF03283">
    <property type="entry name" value="PAE"/>
    <property type="match status" value="1"/>
</dbReference>
<evidence type="ECO:0000256" key="6">
    <source>
        <dbReference type="RuleBase" id="RU363114"/>
    </source>
</evidence>
<comment type="subcellular location">
    <subcellularLocation>
        <location evidence="2 6">Secreted</location>
        <location evidence="2 6">Cell wall</location>
    </subcellularLocation>
</comment>
<dbReference type="PANTHER" id="PTHR21562">
    <property type="entry name" value="NOTUM-RELATED"/>
    <property type="match status" value="1"/>
</dbReference>
<keyword evidence="6" id="KW-0732">Signal</keyword>
<dbReference type="EC" id="3.1.1.-" evidence="6"/>
<evidence type="ECO:0000313" key="7">
    <source>
        <dbReference type="EMBL" id="KAI5383327.1"/>
    </source>
</evidence>
<dbReference type="GO" id="GO:0071555">
    <property type="term" value="P:cell wall organization"/>
    <property type="evidence" value="ECO:0007669"/>
    <property type="project" value="UniProtKB-KW"/>
</dbReference>
<evidence type="ECO:0000256" key="1">
    <source>
        <dbReference type="ARBA" id="ARBA00003534"/>
    </source>
</evidence>
<evidence type="ECO:0000313" key="8">
    <source>
        <dbReference type="Proteomes" id="UP001058974"/>
    </source>
</evidence>
<keyword evidence="8" id="KW-1185">Reference proteome</keyword>
<dbReference type="GO" id="GO:0009505">
    <property type="term" value="C:plant-type cell wall"/>
    <property type="evidence" value="ECO:0007669"/>
    <property type="project" value="TreeGrafter"/>
</dbReference>
<sequence>MEHLLSLVICTLLLVRSAEGFVVPIAYVQSAAQKGAIWLDGSPPTYHFDKGFDAGIDNHVYNWNKIKVRFRDGSSFTSCVKAVDSATNLHYRGGRIFVIEDLQAKRIKNAKNTILSRCSAEEWTSILQCDSFRTSLPAAAEVKCVPGAGYLINAKAVSGAQHIEQFCSQAVQTHASTKNLPSSCIKTFACAVLLFAK</sequence>
<name>A0A9D4VH99_PEA</name>
<dbReference type="Proteomes" id="UP001058974">
    <property type="component" value="Chromosome 7"/>
</dbReference>
<keyword evidence="5 6" id="KW-0961">Cell wall biogenesis/degradation</keyword>
<accession>A0A9D4VH99</accession>
<comment type="function">
    <text evidence="1 6">Hydrolyzes acetyl esters in homogalacturonan regions of pectin. In type I primary cell wall, galacturonic acid residues of pectin can be acetylated at the O-2 and O-3 positions. Decreasing the degree of acetylation of pectin gels in vitro alters their physical properties.</text>
</comment>
<dbReference type="Gramene" id="Psat07G0065500-T1">
    <property type="protein sequence ID" value="KAI5383327.1"/>
    <property type="gene ID" value="KIW84_070655"/>
</dbReference>
<reference evidence="7 8" key="1">
    <citation type="journal article" date="2022" name="Nat. Genet.">
        <title>Improved pea reference genome and pan-genome highlight genomic features and evolutionary characteristics.</title>
        <authorList>
            <person name="Yang T."/>
            <person name="Liu R."/>
            <person name="Luo Y."/>
            <person name="Hu S."/>
            <person name="Wang D."/>
            <person name="Wang C."/>
            <person name="Pandey M.K."/>
            <person name="Ge S."/>
            <person name="Xu Q."/>
            <person name="Li N."/>
            <person name="Li G."/>
            <person name="Huang Y."/>
            <person name="Saxena R.K."/>
            <person name="Ji Y."/>
            <person name="Li M."/>
            <person name="Yan X."/>
            <person name="He Y."/>
            <person name="Liu Y."/>
            <person name="Wang X."/>
            <person name="Xiang C."/>
            <person name="Varshney R.K."/>
            <person name="Ding H."/>
            <person name="Gao S."/>
            <person name="Zong X."/>
        </authorList>
    </citation>
    <scope>NUCLEOTIDE SEQUENCE [LARGE SCALE GENOMIC DNA]</scope>
    <source>
        <strain evidence="7 8">cv. Zhongwan 6</strain>
    </source>
</reference>
<evidence type="ECO:0000256" key="5">
    <source>
        <dbReference type="ARBA" id="ARBA00023316"/>
    </source>
</evidence>
<comment type="similarity">
    <text evidence="3 6">Belongs to the pectinacetylesterase family.</text>
</comment>
<feature type="chain" id="PRO_5039742183" description="Pectin acetylesterase" evidence="6">
    <location>
        <begin position="21"/>
        <end position="197"/>
    </location>
</feature>
<dbReference type="GO" id="GO:0052793">
    <property type="term" value="F:pectin acetylesterase activity"/>
    <property type="evidence" value="ECO:0007669"/>
    <property type="project" value="TreeGrafter"/>
</dbReference>
<organism evidence="7 8">
    <name type="scientific">Pisum sativum</name>
    <name type="common">Garden pea</name>
    <name type="synonym">Lathyrus oleraceus</name>
    <dbReference type="NCBI Taxonomy" id="3888"/>
    <lineage>
        <taxon>Eukaryota</taxon>
        <taxon>Viridiplantae</taxon>
        <taxon>Streptophyta</taxon>
        <taxon>Embryophyta</taxon>
        <taxon>Tracheophyta</taxon>
        <taxon>Spermatophyta</taxon>
        <taxon>Magnoliopsida</taxon>
        <taxon>eudicotyledons</taxon>
        <taxon>Gunneridae</taxon>
        <taxon>Pentapetalae</taxon>
        <taxon>rosids</taxon>
        <taxon>fabids</taxon>
        <taxon>Fabales</taxon>
        <taxon>Fabaceae</taxon>
        <taxon>Papilionoideae</taxon>
        <taxon>50 kb inversion clade</taxon>
        <taxon>NPAAA clade</taxon>
        <taxon>Hologalegina</taxon>
        <taxon>IRL clade</taxon>
        <taxon>Fabeae</taxon>
        <taxon>Lathyrus</taxon>
    </lineage>
</organism>
<protein>
    <recommendedName>
        <fullName evidence="6">Pectin acetylesterase</fullName>
        <ecNumber evidence="6">3.1.1.-</ecNumber>
    </recommendedName>
</protein>
<dbReference type="PANTHER" id="PTHR21562:SF51">
    <property type="entry name" value="PECTIN ACETYLESTERASE 11"/>
    <property type="match status" value="1"/>
</dbReference>
<evidence type="ECO:0000256" key="3">
    <source>
        <dbReference type="ARBA" id="ARBA00005784"/>
    </source>
</evidence>
<keyword evidence="6" id="KW-0964">Secreted</keyword>
<keyword evidence="6" id="KW-0378">Hydrolase</keyword>
<evidence type="ECO:0000256" key="2">
    <source>
        <dbReference type="ARBA" id="ARBA00004191"/>
    </source>
</evidence>